<evidence type="ECO:0000256" key="3">
    <source>
        <dbReference type="ARBA" id="ARBA00022598"/>
    </source>
</evidence>
<dbReference type="Gene3D" id="3.40.50.620">
    <property type="entry name" value="HUPs"/>
    <property type="match status" value="1"/>
</dbReference>
<dbReference type="EC" id="6.1.1.2" evidence="2"/>
<dbReference type="SUPFAM" id="SSF55826">
    <property type="entry name" value="YbaK/ProRS associated domain"/>
    <property type="match status" value="1"/>
</dbReference>
<dbReference type="PANTHER" id="PTHR10055">
    <property type="entry name" value="TRYPTOPHANYL-TRNA SYNTHETASE"/>
    <property type="match status" value="1"/>
</dbReference>
<dbReference type="GO" id="GO:0005737">
    <property type="term" value="C:cytoplasm"/>
    <property type="evidence" value="ECO:0007669"/>
    <property type="project" value="TreeGrafter"/>
</dbReference>
<dbReference type="Gene3D" id="3.90.960.10">
    <property type="entry name" value="YbaK/aminoacyl-tRNA synthetase-associated domain"/>
    <property type="match status" value="1"/>
</dbReference>
<evidence type="ECO:0000256" key="10">
    <source>
        <dbReference type="ARBA" id="ARBA00049929"/>
    </source>
</evidence>
<sequence length="592" mass="67890">MATNEVITNGEQLKEVNQASDSSTKPVVTPWKVEGNIDYARLVTEFGTELITDELQERFSRVIGKPLHPWIRRGIFFSHRGLEKLLDAYENGEPMFLYTGRGPSNDMHIGHMIPFLFTKWLQDVFDCPLVIQMSDEEKYYFKQLDFNSVYELGLENAKEIIAFGFNPQKTFIFSNRDYRIQVPEYEIFVSEMKKNISAKQVSKVFGFGECITDANGEEHYVYKEDVTVGMMDWPFYQSAAAFSQAFPHIFNGKPAHCLVSYAIDQDNYFRMARDLATKMKLLKPCSIMSIFLDPIKGAGKMSSTSGQEATIFLSDTPDVIRSKINKHAFSGSRGSGSLEEHRRLGGDVDLDIPCKYLKYFEFDDKRLEEIYAGFSSGEITCAQTKQFLADKLIEIILEHQKNRKLVTDELVNDFYQYKSITLNNCEKINNTVINEQEKNLYQALEQLSIKYETLYHKPITTMNEGIEIATKLKGNVCKNLLLQDNNKMLYMFITTFNSTVDTKTLCSSLGVPKLKFADKQLLQDIFNVPIGCLSVFALINSKPIDVTVVIDNNIDKNDFVNFHPLRNDATSTILYSDMIKFIEHNKYKIVYI</sequence>
<organism evidence="13 15">
    <name type="scientific">Rotaria sordida</name>
    <dbReference type="NCBI Taxonomy" id="392033"/>
    <lineage>
        <taxon>Eukaryota</taxon>
        <taxon>Metazoa</taxon>
        <taxon>Spiralia</taxon>
        <taxon>Gnathifera</taxon>
        <taxon>Rotifera</taxon>
        <taxon>Eurotatoria</taxon>
        <taxon>Bdelloidea</taxon>
        <taxon>Philodinida</taxon>
        <taxon>Philodinidae</taxon>
        <taxon>Rotaria</taxon>
    </lineage>
</organism>
<accession>A0A815CEE1</accession>
<feature type="domain" description="YbaK/aminoacyl-tRNA synthetase-associated" evidence="12">
    <location>
        <begin position="456"/>
        <end position="581"/>
    </location>
</feature>
<dbReference type="Gene3D" id="1.10.240.10">
    <property type="entry name" value="Tyrosyl-Transfer RNA Synthetase"/>
    <property type="match status" value="1"/>
</dbReference>
<dbReference type="EMBL" id="CAJNOO010002599">
    <property type="protein sequence ID" value="CAF1282464.1"/>
    <property type="molecule type" value="Genomic_DNA"/>
</dbReference>
<dbReference type="SUPFAM" id="SSF52374">
    <property type="entry name" value="Nucleotidylyl transferase"/>
    <property type="match status" value="1"/>
</dbReference>
<dbReference type="GO" id="GO:0004830">
    <property type="term" value="F:tryptophan-tRNA ligase activity"/>
    <property type="evidence" value="ECO:0007669"/>
    <property type="project" value="UniProtKB-EC"/>
</dbReference>
<dbReference type="PRINTS" id="PR01039">
    <property type="entry name" value="TRNASYNTHTRP"/>
</dbReference>
<evidence type="ECO:0000256" key="11">
    <source>
        <dbReference type="RuleBase" id="RU363036"/>
    </source>
</evidence>
<dbReference type="InterPro" id="IPR002306">
    <property type="entry name" value="Trp-tRNA-ligase"/>
</dbReference>
<dbReference type="PANTHER" id="PTHR10055:SF1">
    <property type="entry name" value="TRYPTOPHAN--TRNA LIGASE, CYTOPLASMIC"/>
    <property type="match status" value="1"/>
</dbReference>
<keyword evidence="4 11" id="KW-0547">Nucleotide-binding</keyword>
<dbReference type="PROSITE" id="PS00178">
    <property type="entry name" value="AA_TRNA_LIGASE_I"/>
    <property type="match status" value="1"/>
</dbReference>
<proteinExistence type="inferred from homology"/>
<dbReference type="Pfam" id="PF00579">
    <property type="entry name" value="tRNA-synt_1b"/>
    <property type="match status" value="1"/>
</dbReference>
<dbReference type="Pfam" id="PF04073">
    <property type="entry name" value="tRNA_edit"/>
    <property type="match status" value="1"/>
</dbReference>
<comment type="catalytic activity">
    <reaction evidence="10">
        <text>tRNA(Trp) + L-tryptophan + ATP = L-tryptophyl-tRNA(Trp) + AMP + diphosphate + H(+)</text>
        <dbReference type="Rhea" id="RHEA:24080"/>
        <dbReference type="Rhea" id="RHEA-COMP:9671"/>
        <dbReference type="Rhea" id="RHEA-COMP:9705"/>
        <dbReference type="ChEBI" id="CHEBI:15378"/>
        <dbReference type="ChEBI" id="CHEBI:30616"/>
        <dbReference type="ChEBI" id="CHEBI:33019"/>
        <dbReference type="ChEBI" id="CHEBI:57912"/>
        <dbReference type="ChEBI" id="CHEBI:78442"/>
        <dbReference type="ChEBI" id="CHEBI:78535"/>
        <dbReference type="ChEBI" id="CHEBI:456215"/>
        <dbReference type="EC" id="6.1.1.2"/>
    </reaction>
</comment>
<dbReference type="AlphaFoldDB" id="A0A815CEE1"/>
<evidence type="ECO:0000256" key="9">
    <source>
        <dbReference type="ARBA" id="ARBA00031612"/>
    </source>
</evidence>
<dbReference type="GO" id="GO:0002161">
    <property type="term" value="F:aminoacyl-tRNA deacylase activity"/>
    <property type="evidence" value="ECO:0007669"/>
    <property type="project" value="InterPro"/>
</dbReference>
<dbReference type="Proteomes" id="UP000663882">
    <property type="component" value="Unassembled WGS sequence"/>
</dbReference>
<dbReference type="InterPro" id="IPR002305">
    <property type="entry name" value="aa-tRNA-synth_Ic"/>
</dbReference>
<dbReference type="InterPro" id="IPR036754">
    <property type="entry name" value="YbaK/aa-tRNA-synt-asso_dom_sf"/>
</dbReference>
<evidence type="ECO:0000259" key="12">
    <source>
        <dbReference type="Pfam" id="PF04073"/>
    </source>
</evidence>
<dbReference type="Proteomes" id="UP000663823">
    <property type="component" value="Unassembled WGS sequence"/>
</dbReference>
<dbReference type="InterPro" id="IPR014729">
    <property type="entry name" value="Rossmann-like_a/b/a_fold"/>
</dbReference>
<evidence type="ECO:0000313" key="15">
    <source>
        <dbReference type="Proteomes" id="UP000663882"/>
    </source>
</evidence>
<dbReference type="GO" id="GO:0006436">
    <property type="term" value="P:tryptophanyl-tRNA aminoacylation"/>
    <property type="evidence" value="ECO:0007669"/>
    <property type="project" value="InterPro"/>
</dbReference>
<dbReference type="FunFam" id="1.10.240.10:FF:000007">
    <property type="entry name" value="Tryptophan--tRNA ligase"/>
    <property type="match status" value="1"/>
</dbReference>
<evidence type="ECO:0000256" key="8">
    <source>
        <dbReference type="ARBA" id="ARBA00030268"/>
    </source>
</evidence>
<dbReference type="GO" id="GO:0005524">
    <property type="term" value="F:ATP binding"/>
    <property type="evidence" value="ECO:0007669"/>
    <property type="project" value="UniProtKB-KW"/>
</dbReference>
<reference evidence="13" key="1">
    <citation type="submission" date="2021-02" db="EMBL/GenBank/DDBJ databases">
        <authorList>
            <person name="Nowell W R."/>
        </authorList>
    </citation>
    <scope>NUCLEOTIDE SEQUENCE</scope>
</reference>
<evidence type="ECO:0000256" key="6">
    <source>
        <dbReference type="ARBA" id="ARBA00022917"/>
    </source>
</evidence>
<dbReference type="NCBIfam" id="TIGR00233">
    <property type="entry name" value="trpS"/>
    <property type="match status" value="1"/>
</dbReference>
<dbReference type="InterPro" id="IPR001412">
    <property type="entry name" value="aa-tRNA-synth_I_CS"/>
</dbReference>
<comment type="similarity">
    <text evidence="1 11">Belongs to the class-I aminoacyl-tRNA synthetase family.</text>
</comment>
<gene>
    <name evidence="14" type="ORF">OTI717_LOCUS18939</name>
    <name evidence="13" type="ORF">RFH988_LOCUS28774</name>
</gene>
<evidence type="ECO:0000256" key="1">
    <source>
        <dbReference type="ARBA" id="ARBA00005594"/>
    </source>
</evidence>
<keyword evidence="5 11" id="KW-0067">ATP-binding</keyword>
<keyword evidence="7 11" id="KW-0030">Aminoacyl-tRNA synthetase</keyword>
<dbReference type="InterPro" id="IPR007214">
    <property type="entry name" value="YbaK/aa-tRNA-synth-assoc-dom"/>
</dbReference>
<comment type="caution">
    <text evidence="13">The sequence shown here is derived from an EMBL/GenBank/DDBJ whole genome shotgun (WGS) entry which is preliminary data.</text>
</comment>
<evidence type="ECO:0000256" key="5">
    <source>
        <dbReference type="ARBA" id="ARBA00022840"/>
    </source>
</evidence>
<evidence type="ECO:0000313" key="14">
    <source>
        <dbReference type="EMBL" id="CAF3813040.1"/>
    </source>
</evidence>
<protein>
    <recommendedName>
        <fullName evidence="2">tryptophan--tRNA ligase</fullName>
        <ecNumber evidence="2">6.1.1.2</ecNumber>
    </recommendedName>
    <alternativeName>
        <fullName evidence="9">PrdX deacylase domain-containing protein 1</fullName>
    </alternativeName>
    <alternativeName>
        <fullName evidence="8">Tryptophanyl-tRNA synthetase</fullName>
    </alternativeName>
</protein>
<name>A0A815CEE1_9BILA</name>
<evidence type="ECO:0000256" key="7">
    <source>
        <dbReference type="ARBA" id="ARBA00023146"/>
    </source>
</evidence>
<keyword evidence="6 11" id="KW-0648">Protein biosynthesis</keyword>
<evidence type="ECO:0000256" key="2">
    <source>
        <dbReference type="ARBA" id="ARBA00013161"/>
    </source>
</evidence>
<evidence type="ECO:0000256" key="4">
    <source>
        <dbReference type="ARBA" id="ARBA00022741"/>
    </source>
</evidence>
<keyword evidence="3 11" id="KW-0436">Ligase</keyword>
<dbReference type="EMBL" id="CAJOAX010002693">
    <property type="protein sequence ID" value="CAF3813040.1"/>
    <property type="molecule type" value="Genomic_DNA"/>
</dbReference>
<evidence type="ECO:0000313" key="13">
    <source>
        <dbReference type="EMBL" id="CAF1282464.1"/>
    </source>
</evidence>
<dbReference type="OrthoDB" id="10261385at2759"/>